<dbReference type="Gene3D" id="3.40.640.10">
    <property type="entry name" value="Type I PLP-dependent aspartate aminotransferase-like (Major domain)"/>
    <property type="match status" value="1"/>
</dbReference>
<dbReference type="InterPro" id="IPR015424">
    <property type="entry name" value="PyrdxlP-dep_Trfase"/>
</dbReference>
<dbReference type="EMBL" id="CP097463">
    <property type="protein sequence ID" value="WAX57406.1"/>
    <property type="molecule type" value="Genomic_DNA"/>
</dbReference>
<dbReference type="GO" id="GO:0008483">
    <property type="term" value="F:transaminase activity"/>
    <property type="evidence" value="ECO:0007669"/>
    <property type="project" value="UniProtKB-KW"/>
</dbReference>
<dbReference type="InterPro" id="IPR015422">
    <property type="entry name" value="PyrdxlP-dep_Trfase_small"/>
</dbReference>
<sequence>MAFELSQILDSRQGENFRLHSKYLSPQLPRVLGTLGFDRFYVRGEGCYLYDADGSRYLDLLSGFGVYALGRSHPTIVGALQQALEADLPNLVQLDCALLPGVLAEQLVARAHSGIERVFFTNSGAEAIESAIKFARCHTKRERILYADHAFHGLTTGALSLNGGTEFRNGFGALLPGTEMVPFGDLDALAAQLRRGNVAAVVLEPIQGKGVNVAADEFWPAAEELCRKYGALLVVDEVQTGLGRTGRFFCHEHWGIRPDIITVSKALSGGYIPVGAMLCSAKVSDSVYSSMDRAVVHSSTFSTNQLAMVAGLATLHAFEEEDIVDRARRTGELFMKSLAPLIERHEYLHAVRGKGLMIGLVFGEPRGRAARLRWKTVEAMRNALFSQLVVVPLFHRHRIITQVAADNMNVVKLLPPLIAGEEEVEYFVDALDDVLTSAEKGSGLFFEFGKTVAKGSLHRNRS</sequence>
<dbReference type="CDD" id="cd00610">
    <property type="entry name" value="OAT_like"/>
    <property type="match status" value="1"/>
</dbReference>
<dbReference type="PIRSF" id="PIRSF000521">
    <property type="entry name" value="Transaminase_4ab_Lys_Orn"/>
    <property type="match status" value="1"/>
</dbReference>
<dbReference type="RefSeq" id="WP_269443945.1">
    <property type="nucleotide sequence ID" value="NZ_CP097463.1"/>
</dbReference>
<dbReference type="Gene3D" id="3.90.1150.10">
    <property type="entry name" value="Aspartate Aminotransferase, domain 1"/>
    <property type="match status" value="1"/>
</dbReference>
<name>A0ABY7K263_9ACTN</name>
<accession>A0ABY7K263</accession>
<evidence type="ECO:0000256" key="2">
    <source>
        <dbReference type="ARBA" id="ARBA00022898"/>
    </source>
</evidence>
<evidence type="ECO:0000256" key="1">
    <source>
        <dbReference type="ARBA" id="ARBA00001933"/>
    </source>
</evidence>
<dbReference type="InterPro" id="IPR049704">
    <property type="entry name" value="Aminotrans_3_PPA_site"/>
</dbReference>
<proteinExistence type="inferred from homology"/>
<dbReference type="SUPFAM" id="SSF53383">
    <property type="entry name" value="PLP-dependent transferases"/>
    <property type="match status" value="1"/>
</dbReference>
<dbReference type="Proteomes" id="UP001164693">
    <property type="component" value="Chromosome"/>
</dbReference>
<keyword evidence="4" id="KW-0032">Aminotransferase</keyword>
<keyword evidence="5" id="KW-1185">Reference proteome</keyword>
<evidence type="ECO:0000313" key="5">
    <source>
        <dbReference type="Proteomes" id="UP001164693"/>
    </source>
</evidence>
<keyword evidence="4" id="KW-0808">Transferase</keyword>
<dbReference type="PROSITE" id="PS00600">
    <property type="entry name" value="AA_TRANSFER_CLASS_3"/>
    <property type="match status" value="1"/>
</dbReference>
<evidence type="ECO:0000256" key="3">
    <source>
        <dbReference type="RuleBase" id="RU003560"/>
    </source>
</evidence>
<dbReference type="PANTHER" id="PTHR11986">
    <property type="entry name" value="AMINOTRANSFERASE CLASS III"/>
    <property type="match status" value="1"/>
</dbReference>
<evidence type="ECO:0000313" key="4">
    <source>
        <dbReference type="EMBL" id="WAX57406.1"/>
    </source>
</evidence>
<dbReference type="Pfam" id="PF00202">
    <property type="entry name" value="Aminotran_3"/>
    <property type="match status" value="1"/>
</dbReference>
<dbReference type="PANTHER" id="PTHR11986:SF121">
    <property type="entry name" value="BLR3010 PROTEIN"/>
    <property type="match status" value="1"/>
</dbReference>
<dbReference type="InterPro" id="IPR015421">
    <property type="entry name" value="PyrdxlP-dep_Trfase_major"/>
</dbReference>
<comment type="similarity">
    <text evidence="3">Belongs to the class-III pyridoxal-phosphate-dependent aminotransferase family.</text>
</comment>
<protein>
    <submittedName>
        <fullName evidence="4">Aspartate aminotransferase family protein</fullName>
    </submittedName>
</protein>
<dbReference type="InterPro" id="IPR005814">
    <property type="entry name" value="Aminotrans_3"/>
</dbReference>
<organism evidence="4 5">
    <name type="scientific">Jatrophihabitans cynanchi</name>
    <dbReference type="NCBI Taxonomy" id="2944128"/>
    <lineage>
        <taxon>Bacteria</taxon>
        <taxon>Bacillati</taxon>
        <taxon>Actinomycetota</taxon>
        <taxon>Actinomycetes</taxon>
        <taxon>Jatrophihabitantales</taxon>
        <taxon>Jatrophihabitantaceae</taxon>
        <taxon>Jatrophihabitans</taxon>
    </lineage>
</organism>
<gene>
    <name evidence="4" type="ORF">M6B22_01240</name>
</gene>
<dbReference type="InterPro" id="IPR050103">
    <property type="entry name" value="Class-III_PLP-dep_AT"/>
</dbReference>
<comment type="cofactor">
    <cofactor evidence="1">
        <name>pyridoxal 5'-phosphate</name>
        <dbReference type="ChEBI" id="CHEBI:597326"/>
    </cofactor>
</comment>
<reference evidence="4" key="1">
    <citation type="submission" date="2022-05" db="EMBL/GenBank/DDBJ databases">
        <title>Jatrophihabitans sp. SB3-54 whole genome sequence.</title>
        <authorList>
            <person name="Suh M.K."/>
            <person name="Eom M.K."/>
            <person name="Kim J.S."/>
            <person name="Kim H.S."/>
            <person name="Do H.E."/>
            <person name="Shin Y.K."/>
            <person name="Lee J.-S."/>
        </authorList>
    </citation>
    <scope>NUCLEOTIDE SEQUENCE</scope>
    <source>
        <strain evidence="4">SB3-54</strain>
    </source>
</reference>
<keyword evidence="2 3" id="KW-0663">Pyridoxal phosphate</keyword>